<feature type="transmembrane region" description="Helical" evidence="1">
    <location>
        <begin position="208"/>
        <end position="230"/>
    </location>
</feature>
<feature type="transmembrane region" description="Helical" evidence="1">
    <location>
        <begin position="62"/>
        <end position="79"/>
    </location>
</feature>
<proteinExistence type="predicted"/>
<gene>
    <name evidence="2" type="ORF">DJ568_05230</name>
</gene>
<dbReference type="Proteomes" id="UP000253209">
    <property type="component" value="Unassembled WGS sequence"/>
</dbReference>
<dbReference type="EMBL" id="QGDC01000002">
    <property type="protein sequence ID" value="RCH56147.1"/>
    <property type="molecule type" value="Genomic_DNA"/>
</dbReference>
<feature type="transmembrane region" description="Helical" evidence="1">
    <location>
        <begin position="268"/>
        <end position="286"/>
    </location>
</feature>
<feature type="transmembrane region" description="Helical" evidence="1">
    <location>
        <begin position="166"/>
        <end position="196"/>
    </location>
</feature>
<feature type="transmembrane region" description="Helical" evidence="1">
    <location>
        <begin position="85"/>
        <end position="106"/>
    </location>
</feature>
<feature type="transmembrane region" description="Helical" evidence="1">
    <location>
        <begin position="6"/>
        <end position="26"/>
    </location>
</feature>
<keyword evidence="3" id="KW-1185">Reference proteome</keyword>
<evidence type="ECO:0008006" key="4">
    <source>
        <dbReference type="Google" id="ProtNLM"/>
    </source>
</evidence>
<keyword evidence="1" id="KW-0472">Membrane</keyword>
<feature type="transmembrane region" description="Helical" evidence="1">
    <location>
        <begin position="298"/>
        <end position="318"/>
    </location>
</feature>
<sequence length="498" mass="56064">MELPRYIKHLDTFVFAIAGYVAIYLFTKYSGVGISPDSIMYASTAESIYKYGNFTTFNGTPLTYFPVFYPAFLSAIFIFSDSAVAAAPVVNGLMFTALILLCGWLISKFRYPSRLYKWLMLAGILLSPALLEVYSYLWSETLFILLTVMFIWAFKRYQQKPGLQTLLIAGLTASLCCLTRYAGLAVVLTGGLLIILDNKLAVRTKLTHLITFSVAGISLLVINIIANSIATGLATGERKPSVTSFAQNLHHFGIVLCDWLGLTHEAHPYGAAIVIIILVGLIAVIIKNIVKQRLADYETLFAAFALIYSLFILIIASISRFEQLSSRLLSPAFIPMLIGCTACVPGTITSMAAKKGAWMVLPAIAIMLGFLYNILLIDLKRYDDEFEYGVPGYTDDDWNKSAFVQFLQTHKSIYEPGVPIYSDADEAVYFFTGMRARLVPHRYFKNDIVQFHRRKRFYLVWFKALAHPELIGLEDIKKFKKLKKLYELEDGAVYEYRE</sequence>
<protein>
    <recommendedName>
        <fullName evidence="4">Glycosyltransferase RgtA/B/C/D-like domain-containing protein</fullName>
    </recommendedName>
</protein>
<dbReference type="RefSeq" id="WP_114004184.1">
    <property type="nucleotide sequence ID" value="NZ_QGDC01000002.1"/>
</dbReference>
<feature type="transmembrane region" description="Helical" evidence="1">
    <location>
        <begin position="115"/>
        <end position="131"/>
    </location>
</feature>
<keyword evidence="1" id="KW-0812">Transmembrane</keyword>
<feature type="transmembrane region" description="Helical" evidence="1">
    <location>
        <begin position="324"/>
        <end position="344"/>
    </location>
</feature>
<evidence type="ECO:0000256" key="1">
    <source>
        <dbReference type="SAM" id="Phobius"/>
    </source>
</evidence>
<feature type="transmembrane region" description="Helical" evidence="1">
    <location>
        <begin position="356"/>
        <end position="375"/>
    </location>
</feature>
<name>A0A367GRR0_9SPHI</name>
<accession>A0A367GRR0</accession>
<dbReference type="AlphaFoldDB" id="A0A367GRR0"/>
<dbReference type="OrthoDB" id="9123883at2"/>
<organism evidence="2 3">
    <name type="scientific">Mucilaginibacter hurinus</name>
    <dbReference type="NCBI Taxonomy" id="2201324"/>
    <lineage>
        <taxon>Bacteria</taxon>
        <taxon>Pseudomonadati</taxon>
        <taxon>Bacteroidota</taxon>
        <taxon>Sphingobacteriia</taxon>
        <taxon>Sphingobacteriales</taxon>
        <taxon>Sphingobacteriaceae</taxon>
        <taxon>Mucilaginibacter</taxon>
    </lineage>
</organism>
<keyword evidence="1" id="KW-1133">Transmembrane helix</keyword>
<reference evidence="2 3" key="1">
    <citation type="submission" date="2018-05" db="EMBL/GenBank/DDBJ databases">
        <title>Mucilaginibacter hurinus sp. nov., isolated from briquette warehouse soil.</title>
        <authorList>
            <person name="Choi L."/>
        </authorList>
    </citation>
    <scope>NUCLEOTIDE SEQUENCE [LARGE SCALE GENOMIC DNA]</scope>
    <source>
        <strain evidence="2 3">ZR32</strain>
    </source>
</reference>
<comment type="caution">
    <text evidence="2">The sequence shown here is derived from an EMBL/GenBank/DDBJ whole genome shotgun (WGS) entry which is preliminary data.</text>
</comment>
<evidence type="ECO:0000313" key="3">
    <source>
        <dbReference type="Proteomes" id="UP000253209"/>
    </source>
</evidence>
<evidence type="ECO:0000313" key="2">
    <source>
        <dbReference type="EMBL" id="RCH56147.1"/>
    </source>
</evidence>